<dbReference type="Proteomes" id="UP000030758">
    <property type="component" value="Unassembled WGS sequence"/>
</dbReference>
<gene>
    <name evidence="3" type="ORF">M513_07326</name>
    <name evidence="4" type="ORF">M514_07326</name>
</gene>
<evidence type="ECO:0008006" key="6">
    <source>
        <dbReference type="Google" id="ProtNLM"/>
    </source>
</evidence>
<evidence type="ECO:0000313" key="3">
    <source>
        <dbReference type="EMBL" id="KFD51799.1"/>
    </source>
</evidence>
<feature type="signal peptide" evidence="2">
    <location>
        <begin position="1"/>
        <end position="21"/>
    </location>
</feature>
<evidence type="ECO:0000313" key="5">
    <source>
        <dbReference type="Proteomes" id="UP000030764"/>
    </source>
</evidence>
<keyword evidence="5" id="KW-1185">Reference proteome</keyword>
<keyword evidence="1" id="KW-1133">Transmembrane helix</keyword>
<name>A0A085NFU7_9BILA</name>
<protein>
    <recommendedName>
        <fullName evidence="6">ZP domain-containing protein</fullName>
    </recommendedName>
</protein>
<keyword evidence="1" id="KW-0472">Membrane</keyword>
<accession>A0A085NFU7</accession>
<dbReference type="AlphaFoldDB" id="A0A085NFU7"/>
<feature type="chain" id="PRO_5010405380" description="ZP domain-containing protein" evidence="2">
    <location>
        <begin position="22"/>
        <end position="492"/>
    </location>
</feature>
<feature type="transmembrane region" description="Helical" evidence="1">
    <location>
        <begin position="412"/>
        <end position="435"/>
    </location>
</feature>
<proteinExistence type="predicted"/>
<evidence type="ECO:0000256" key="1">
    <source>
        <dbReference type="SAM" id="Phobius"/>
    </source>
</evidence>
<organism evidence="4">
    <name type="scientific">Trichuris suis</name>
    <name type="common">pig whipworm</name>
    <dbReference type="NCBI Taxonomy" id="68888"/>
    <lineage>
        <taxon>Eukaryota</taxon>
        <taxon>Metazoa</taxon>
        <taxon>Ecdysozoa</taxon>
        <taxon>Nematoda</taxon>
        <taxon>Enoplea</taxon>
        <taxon>Dorylaimia</taxon>
        <taxon>Trichinellida</taxon>
        <taxon>Trichuridae</taxon>
        <taxon>Trichuris</taxon>
    </lineage>
</organism>
<sequence>MKKRVVVSFLAIAVLAVVGFSDQSRQPYLRFPFLKRLLNAKEHSSDHERDSPLTGDQQRVGMTFSQQETIQRLLETRCDRDGIEIILDHNNRIGLLSMAFEKAMSKSALILESVNASNLEECQDVDFSRGVDSLRLAFAYNNTCVTRKYVPTDRNDSSSVNESNVTYKMKVALQPHNNDSVLDQRYSFILHCVLPDKRKDPQVEHDIYLYKSKTERTPVSRMQEAELGTTMFIQGKARSSWYSGSNIHSYPMNCWINQESGGFAQRIYFIKHGCPASNTRGYGLCRVHHFNDDSPKIGLELNRNLIPYFSEQSNQSLTISCEFFPCSLKLTEFLWLIPKCPPFHACTGETLANSSRIAVTMTKVAVVQSVRLALVPPRKTKANDDDDCSVQCLKRDQLDQPNGTGQGSGVNGYVAVGVMLVSFFAGMAVAAILWLRRSRQEQVQKRELDSVLNDIQADYPKDQTTANNFSKTELKKPCDAQQAQESLLPVLL</sequence>
<reference evidence="4 5" key="1">
    <citation type="journal article" date="2014" name="Nat. Genet.">
        <title>Genome and transcriptome of the porcine whipworm Trichuris suis.</title>
        <authorList>
            <person name="Jex A.R."/>
            <person name="Nejsum P."/>
            <person name="Schwarz E.M."/>
            <person name="Hu L."/>
            <person name="Young N.D."/>
            <person name="Hall R.S."/>
            <person name="Korhonen P.K."/>
            <person name="Liao S."/>
            <person name="Thamsborg S."/>
            <person name="Xia J."/>
            <person name="Xu P."/>
            <person name="Wang S."/>
            <person name="Scheerlinck J.P."/>
            <person name="Hofmann A."/>
            <person name="Sternberg P.W."/>
            <person name="Wang J."/>
            <person name="Gasser R.B."/>
        </authorList>
    </citation>
    <scope>NUCLEOTIDE SEQUENCE [LARGE SCALE GENOMIC DNA]</scope>
    <source>
        <strain evidence="4">DCEP-RM93F</strain>
        <strain evidence="3">DCEP-RM93M</strain>
    </source>
</reference>
<evidence type="ECO:0000256" key="2">
    <source>
        <dbReference type="SAM" id="SignalP"/>
    </source>
</evidence>
<evidence type="ECO:0000313" key="4">
    <source>
        <dbReference type="EMBL" id="KFD68343.1"/>
    </source>
</evidence>
<keyword evidence="2" id="KW-0732">Signal</keyword>
<keyword evidence="1" id="KW-0812">Transmembrane</keyword>
<dbReference type="EMBL" id="KL367505">
    <property type="protein sequence ID" value="KFD68343.1"/>
    <property type="molecule type" value="Genomic_DNA"/>
</dbReference>
<dbReference type="EMBL" id="KL363235">
    <property type="protein sequence ID" value="KFD51799.1"/>
    <property type="molecule type" value="Genomic_DNA"/>
</dbReference>
<dbReference type="Proteomes" id="UP000030764">
    <property type="component" value="Unassembled WGS sequence"/>
</dbReference>